<dbReference type="InterPro" id="IPR035093">
    <property type="entry name" value="RelE/ParE_toxin_dom_sf"/>
</dbReference>
<reference evidence="3" key="1">
    <citation type="submission" date="2019-08" db="EMBL/GenBank/DDBJ databases">
        <title>Comparative genome analysis confer to the adaptation heavy metal polluted environment.</title>
        <authorList>
            <person name="Li Y."/>
        </authorList>
    </citation>
    <scope>NUCLEOTIDE SEQUENCE [LARGE SCALE GENOMIC DNA]</scope>
    <source>
        <strain evidence="3">P1</strain>
    </source>
</reference>
<dbReference type="EMBL" id="CP043450">
    <property type="protein sequence ID" value="QEM13152.1"/>
    <property type="molecule type" value="Genomic_DNA"/>
</dbReference>
<evidence type="ECO:0000313" key="3">
    <source>
        <dbReference type="EMBL" id="QEM13152.1"/>
    </source>
</evidence>
<proteinExistence type="inferred from homology"/>
<keyword evidence="4" id="KW-1185">Reference proteome</keyword>
<dbReference type="PANTHER" id="PTHR33755:SF5">
    <property type="entry name" value="TYPE II TOXIN-ANTITOXIN SYSTEM RELE_PARE FAMILY TOXIN"/>
    <property type="match status" value="1"/>
</dbReference>
<dbReference type="RefSeq" id="WP_112568268.1">
    <property type="nucleotide sequence ID" value="NZ_CP043450.1"/>
</dbReference>
<name>A0A5C1I4L8_9SPHI</name>
<dbReference type="SUPFAM" id="SSF143011">
    <property type="entry name" value="RelE-like"/>
    <property type="match status" value="1"/>
</dbReference>
<gene>
    <name evidence="3" type="ORF">DEO27_025120</name>
</gene>
<sequence>MVEINWTKQAVKDIDNIAEFIAKDSEHYAQIQVQRLLLSVKPLERFPKRGKVVPEKQDPSIREVLVGSYRVIYRIVSKTRIDVPFITANDYLKTALPSKQNNHFFFGWVS</sequence>
<dbReference type="Proteomes" id="UP000251402">
    <property type="component" value="Chromosome"/>
</dbReference>
<dbReference type="KEGG" id="mrub:DEO27_025120"/>
<evidence type="ECO:0000256" key="1">
    <source>
        <dbReference type="ARBA" id="ARBA00006226"/>
    </source>
</evidence>
<comment type="similarity">
    <text evidence="1">Belongs to the RelE toxin family.</text>
</comment>
<dbReference type="Pfam" id="PF05016">
    <property type="entry name" value="ParE_toxin"/>
    <property type="match status" value="1"/>
</dbReference>
<dbReference type="NCBIfam" id="TIGR02385">
    <property type="entry name" value="RelE_StbE"/>
    <property type="match status" value="1"/>
</dbReference>
<dbReference type="OrthoDB" id="5574284at2"/>
<dbReference type="Gene3D" id="3.30.2310.20">
    <property type="entry name" value="RelE-like"/>
    <property type="match status" value="1"/>
</dbReference>
<dbReference type="PANTHER" id="PTHR33755">
    <property type="entry name" value="TOXIN PARE1-RELATED"/>
    <property type="match status" value="1"/>
</dbReference>
<protein>
    <submittedName>
        <fullName evidence="3">Type II toxin-antitoxin system RelE/ParE family toxin</fullName>
    </submittedName>
</protein>
<accession>A0A5C1I4L8</accession>
<evidence type="ECO:0000256" key="2">
    <source>
        <dbReference type="ARBA" id="ARBA00022649"/>
    </source>
</evidence>
<dbReference type="InterPro" id="IPR051803">
    <property type="entry name" value="TA_system_RelE-like_toxin"/>
</dbReference>
<evidence type="ECO:0000313" key="4">
    <source>
        <dbReference type="Proteomes" id="UP000251402"/>
    </source>
</evidence>
<organism evidence="3 4">
    <name type="scientific">Mucilaginibacter rubeus</name>
    <dbReference type="NCBI Taxonomy" id="2027860"/>
    <lineage>
        <taxon>Bacteria</taxon>
        <taxon>Pseudomonadati</taxon>
        <taxon>Bacteroidota</taxon>
        <taxon>Sphingobacteriia</taxon>
        <taxon>Sphingobacteriales</taxon>
        <taxon>Sphingobacteriaceae</taxon>
        <taxon>Mucilaginibacter</taxon>
    </lineage>
</organism>
<keyword evidence="2" id="KW-1277">Toxin-antitoxin system</keyword>
<dbReference type="InterPro" id="IPR007712">
    <property type="entry name" value="RelE/ParE_toxin"/>
</dbReference>
<dbReference type="AlphaFoldDB" id="A0A5C1I4L8"/>